<accession>A0A2D0N313</accession>
<name>A0A2D0N313_FLAN2</name>
<protein>
    <submittedName>
        <fullName evidence="2">Uncharacterized protein</fullName>
    </submittedName>
</protein>
<gene>
    <name evidence="2" type="ORF">CRP01_31630</name>
</gene>
<sequence length="72" mass="8115">MSDKLKQERKDLEISAGLLAGYILAGTVNMLVFDKTWKEAFSEKELILGFVGIAISIFIISRLKRKQKDQAV</sequence>
<feature type="transmembrane region" description="Helical" evidence="1">
    <location>
        <begin position="12"/>
        <end position="33"/>
    </location>
</feature>
<proteinExistence type="predicted"/>
<keyword evidence="1" id="KW-1133">Transmembrane helix</keyword>
<feature type="transmembrane region" description="Helical" evidence="1">
    <location>
        <begin position="45"/>
        <end position="63"/>
    </location>
</feature>
<organism evidence="2 3">
    <name type="scientific">Flavilitoribacter nigricans (strain ATCC 23147 / DSM 23189 / NBRC 102662 / NCIMB 1420 / SS-2)</name>
    <name type="common">Lewinella nigricans</name>
    <dbReference type="NCBI Taxonomy" id="1122177"/>
    <lineage>
        <taxon>Bacteria</taxon>
        <taxon>Pseudomonadati</taxon>
        <taxon>Bacteroidota</taxon>
        <taxon>Saprospiria</taxon>
        <taxon>Saprospirales</taxon>
        <taxon>Lewinellaceae</taxon>
        <taxon>Flavilitoribacter</taxon>
    </lineage>
</organism>
<evidence type="ECO:0000313" key="3">
    <source>
        <dbReference type="Proteomes" id="UP000223913"/>
    </source>
</evidence>
<dbReference type="RefSeq" id="WP_099154074.1">
    <property type="nucleotide sequence ID" value="NZ_PDUD01000039.1"/>
</dbReference>
<dbReference type="EMBL" id="PDUD01000039">
    <property type="protein sequence ID" value="PHN02529.1"/>
    <property type="molecule type" value="Genomic_DNA"/>
</dbReference>
<dbReference type="Proteomes" id="UP000223913">
    <property type="component" value="Unassembled WGS sequence"/>
</dbReference>
<dbReference type="OrthoDB" id="9950332at2"/>
<keyword evidence="1" id="KW-0812">Transmembrane</keyword>
<evidence type="ECO:0000256" key="1">
    <source>
        <dbReference type="SAM" id="Phobius"/>
    </source>
</evidence>
<dbReference type="AlphaFoldDB" id="A0A2D0N313"/>
<reference evidence="2 3" key="1">
    <citation type="submission" date="2017-10" db="EMBL/GenBank/DDBJ databases">
        <title>The draft genome sequence of Lewinella nigricans NBRC 102662.</title>
        <authorList>
            <person name="Wang K."/>
        </authorList>
    </citation>
    <scope>NUCLEOTIDE SEQUENCE [LARGE SCALE GENOMIC DNA]</scope>
    <source>
        <strain evidence="2 3">NBRC 102662</strain>
    </source>
</reference>
<comment type="caution">
    <text evidence="2">The sequence shown here is derived from an EMBL/GenBank/DDBJ whole genome shotgun (WGS) entry which is preliminary data.</text>
</comment>
<keyword evidence="3" id="KW-1185">Reference proteome</keyword>
<keyword evidence="1" id="KW-0472">Membrane</keyword>
<evidence type="ECO:0000313" key="2">
    <source>
        <dbReference type="EMBL" id="PHN02529.1"/>
    </source>
</evidence>